<dbReference type="Proteomes" id="UP000664521">
    <property type="component" value="Unassembled WGS sequence"/>
</dbReference>
<dbReference type="OrthoDB" id="4744100at2759"/>
<evidence type="ECO:0000313" key="2">
    <source>
        <dbReference type="Proteomes" id="UP000664521"/>
    </source>
</evidence>
<organism evidence="1 2">
    <name type="scientific">Heterodermia speciosa</name>
    <dbReference type="NCBI Taxonomy" id="116794"/>
    <lineage>
        <taxon>Eukaryota</taxon>
        <taxon>Fungi</taxon>
        <taxon>Dikarya</taxon>
        <taxon>Ascomycota</taxon>
        <taxon>Pezizomycotina</taxon>
        <taxon>Lecanoromycetes</taxon>
        <taxon>OSLEUM clade</taxon>
        <taxon>Lecanoromycetidae</taxon>
        <taxon>Caliciales</taxon>
        <taxon>Physciaceae</taxon>
        <taxon>Heterodermia</taxon>
    </lineage>
</organism>
<comment type="caution">
    <text evidence="1">The sequence shown here is derived from an EMBL/GenBank/DDBJ whole genome shotgun (WGS) entry which is preliminary data.</text>
</comment>
<protein>
    <submittedName>
        <fullName evidence="1">Uncharacterized protein</fullName>
    </submittedName>
</protein>
<dbReference type="EMBL" id="CAJPDS010000123">
    <property type="protein sequence ID" value="CAF9939005.1"/>
    <property type="molecule type" value="Genomic_DNA"/>
</dbReference>
<evidence type="ECO:0000313" key="1">
    <source>
        <dbReference type="EMBL" id="CAF9939005.1"/>
    </source>
</evidence>
<dbReference type="AlphaFoldDB" id="A0A8H3PF45"/>
<keyword evidence="2" id="KW-1185">Reference proteome</keyword>
<accession>A0A8H3PF45</accession>
<sequence length="271" mass="30594">MSLVILPLYCSYFRLPAASLEDHGRNDMDELSDDEGVTNDYDIATLHERNAVLEKRATVKSFQEEIDECKSLADDKTRDWLTNLPFYQRKEAFPLFTDGESSRDDSTDYQLHPHYTLLEFSKTAVHPHNSLCRLQKDDVILDDPGLVVGIGRLFVNVRNGKGGLFVDQKLAVWVVFDRSSNDPRAAGWYPEPCGLLPPIPQPPDNKQSIDIACFLSSLHNIGHAQSKEASQNGFEKARDTVEKSMQLGKITVCQVERSEAKRLLEAEENVK</sequence>
<gene>
    <name evidence="1" type="ORF">HETSPECPRED_001451</name>
</gene>
<proteinExistence type="predicted"/>
<name>A0A8H3PF45_9LECA</name>
<reference evidence="1" key="1">
    <citation type="submission" date="2021-03" db="EMBL/GenBank/DDBJ databases">
        <authorList>
            <person name="Tagirdzhanova G."/>
        </authorList>
    </citation>
    <scope>NUCLEOTIDE SEQUENCE</scope>
</reference>